<evidence type="ECO:0000313" key="2">
    <source>
        <dbReference type="Proteomes" id="UP000197781"/>
    </source>
</evidence>
<reference evidence="1 2" key="1">
    <citation type="submission" date="2016-11" db="EMBL/GenBank/DDBJ databases">
        <authorList>
            <person name="Jaros S."/>
            <person name="Januszkiewicz K."/>
            <person name="Wedrychowicz H."/>
        </authorList>
    </citation>
    <scope>NUCLEOTIDE SEQUENCE [LARGE SCALE GENOMIC DNA]</scope>
    <source>
        <strain evidence="1 2">NF2</strain>
    </source>
</reference>
<dbReference type="EMBL" id="CP018145">
    <property type="protein sequence ID" value="ASJ55274.1"/>
    <property type="molecule type" value="Genomic_DNA"/>
</dbReference>
<dbReference type="KEGG" id="bfm:BP422_18015"/>
<dbReference type="AlphaFoldDB" id="A0A220MJH9"/>
<organism evidence="1 2">
    <name type="scientific">Brevibacillus formosus</name>
    <dbReference type="NCBI Taxonomy" id="54913"/>
    <lineage>
        <taxon>Bacteria</taxon>
        <taxon>Bacillati</taxon>
        <taxon>Bacillota</taxon>
        <taxon>Bacilli</taxon>
        <taxon>Bacillales</taxon>
        <taxon>Paenibacillaceae</taxon>
        <taxon>Brevibacillus</taxon>
    </lineage>
</organism>
<evidence type="ECO:0008006" key="3">
    <source>
        <dbReference type="Google" id="ProtNLM"/>
    </source>
</evidence>
<evidence type="ECO:0000313" key="1">
    <source>
        <dbReference type="EMBL" id="ASJ55274.1"/>
    </source>
</evidence>
<dbReference type="Proteomes" id="UP000197781">
    <property type="component" value="Chromosome"/>
</dbReference>
<proteinExistence type="predicted"/>
<gene>
    <name evidence="1" type="ORF">BP422_18015</name>
</gene>
<protein>
    <recommendedName>
        <fullName evidence="3">DUF1795 domain-containing protein</fullName>
    </recommendedName>
</protein>
<name>A0A220MJH9_9BACL</name>
<accession>A0A220MJH9</accession>
<dbReference type="RefSeq" id="WP_088908952.1">
    <property type="nucleotide sequence ID" value="NZ_CP018145.1"/>
</dbReference>
<sequence length="222" mass="24855">MEMARMDESIIGMLNELSGEDAQPAAMRFGPKGKNRLDVVNKSFITVGEERIPMEDKRVLDDLVQIRLPKTFSIMSPEVAALKYPSERRPSLIFTNETASINLAFTYTESKLTDSPAQLKGFMDVMKQVLRRTQPLARWQEEGIREIAGSSVGFFEFVAPVLDTDIYNLISFVSLQGRALLCTFNCTEQELSDWKPIGWGIMDSLSFVSANSDENGKGEGKI</sequence>